<dbReference type="AlphaFoldDB" id="A0A7Y2E929"/>
<dbReference type="GO" id="GO:0005524">
    <property type="term" value="F:ATP binding"/>
    <property type="evidence" value="ECO:0007669"/>
    <property type="project" value="UniProtKB-UniRule"/>
</dbReference>
<evidence type="ECO:0000256" key="11">
    <source>
        <dbReference type="PROSITE-ProRule" id="PRU00560"/>
    </source>
</evidence>
<evidence type="ECO:0000256" key="6">
    <source>
        <dbReference type="ARBA" id="ARBA00023125"/>
    </source>
</evidence>
<keyword evidence="5 11" id="KW-0067">ATP-binding</keyword>
<dbReference type="Pfam" id="PF00580">
    <property type="entry name" value="UvrD-helicase"/>
    <property type="match status" value="1"/>
</dbReference>
<dbReference type="Gene3D" id="3.40.50.300">
    <property type="entry name" value="P-loop containing nucleotide triphosphate hydrolases"/>
    <property type="match status" value="2"/>
</dbReference>
<dbReference type="GO" id="GO:0003677">
    <property type="term" value="F:DNA binding"/>
    <property type="evidence" value="ECO:0007669"/>
    <property type="project" value="UniProtKB-KW"/>
</dbReference>
<feature type="non-terminal residue" evidence="15">
    <location>
        <position position="1"/>
    </location>
</feature>
<reference evidence="15 16" key="1">
    <citation type="submission" date="2020-03" db="EMBL/GenBank/DDBJ databases">
        <title>Metabolic flexibility allows generalist bacteria to become dominant in a frequently disturbed ecosystem.</title>
        <authorList>
            <person name="Chen Y.-J."/>
            <person name="Leung P.M."/>
            <person name="Bay S.K."/>
            <person name="Hugenholtz P."/>
            <person name="Kessler A.J."/>
            <person name="Shelley G."/>
            <person name="Waite D.W."/>
            <person name="Cook P.L."/>
            <person name="Greening C."/>
        </authorList>
    </citation>
    <scope>NUCLEOTIDE SEQUENCE [LARGE SCALE GENOMIC DNA]</scope>
    <source>
        <strain evidence="15">SS_bin_28</strain>
    </source>
</reference>
<keyword evidence="4 11" id="KW-0347">Helicase</keyword>
<keyword evidence="2 11" id="KW-0547">Nucleotide-binding</keyword>
<evidence type="ECO:0000256" key="7">
    <source>
        <dbReference type="ARBA" id="ARBA00023235"/>
    </source>
</evidence>
<evidence type="ECO:0000313" key="15">
    <source>
        <dbReference type="EMBL" id="NNF06672.1"/>
    </source>
</evidence>
<dbReference type="GO" id="GO:0016787">
    <property type="term" value="F:hydrolase activity"/>
    <property type="evidence" value="ECO:0007669"/>
    <property type="project" value="UniProtKB-UniRule"/>
</dbReference>
<dbReference type="GO" id="GO:0005829">
    <property type="term" value="C:cytosol"/>
    <property type="evidence" value="ECO:0007669"/>
    <property type="project" value="TreeGrafter"/>
</dbReference>
<evidence type="ECO:0000313" key="16">
    <source>
        <dbReference type="Proteomes" id="UP000547674"/>
    </source>
</evidence>
<keyword evidence="7" id="KW-0413">Isomerase</keyword>
<dbReference type="EMBL" id="JABDJR010000313">
    <property type="protein sequence ID" value="NNF06672.1"/>
    <property type="molecule type" value="Genomic_DNA"/>
</dbReference>
<dbReference type="GO" id="GO:0043138">
    <property type="term" value="F:3'-5' DNA helicase activity"/>
    <property type="evidence" value="ECO:0007669"/>
    <property type="project" value="UniProtKB-EC"/>
</dbReference>
<evidence type="ECO:0000256" key="3">
    <source>
        <dbReference type="ARBA" id="ARBA00022801"/>
    </source>
</evidence>
<organism evidence="15 16">
    <name type="scientific">Eiseniibacteriota bacterium</name>
    <dbReference type="NCBI Taxonomy" id="2212470"/>
    <lineage>
        <taxon>Bacteria</taxon>
        <taxon>Candidatus Eiseniibacteriota</taxon>
    </lineage>
</organism>
<keyword evidence="3 11" id="KW-0378">Hydrolase</keyword>
<evidence type="ECO:0000259" key="13">
    <source>
        <dbReference type="PROSITE" id="PS51198"/>
    </source>
</evidence>
<comment type="similarity">
    <text evidence="1">Belongs to the helicase family. UvrD subfamily.</text>
</comment>
<evidence type="ECO:0000256" key="8">
    <source>
        <dbReference type="ARBA" id="ARBA00034617"/>
    </source>
</evidence>
<comment type="catalytic activity">
    <reaction evidence="10">
        <text>ATP + H2O = ADP + phosphate + H(+)</text>
        <dbReference type="Rhea" id="RHEA:13065"/>
        <dbReference type="ChEBI" id="CHEBI:15377"/>
        <dbReference type="ChEBI" id="CHEBI:15378"/>
        <dbReference type="ChEBI" id="CHEBI:30616"/>
        <dbReference type="ChEBI" id="CHEBI:43474"/>
        <dbReference type="ChEBI" id="CHEBI:456216"/>
        <dbReference type="EC" id="5.6.2.4"/>
    </reaction>
</comment>
<dbReference type="PROSITE" id="PS51217">
    <property type="entry name" value="UVRD_HELICASE_CTER"/>
    <property type="match status" value="1"/>
</dbReference>
<evidence type="ECO:0000256" key="12">
    <source>
        <dbReference type="SAM" id="MobiDB-lite"/>
    </source>
</evidence>
<comment type="catalytic activity">
    <reaction evidence="8">
        <text>Couples ATP hydrolysis with the unwinding of duplex DNA by translocating in the 3'-5' direction.</text>
        <dbReference type="EC" id="5.6.2.4"/>
    </reaction>
</comment>
<dbReference type="PANTHER" id="PTHR11070:SF2">
    <property type="entry name" value="ATP-DEPENDENT DNA HELICASE SRS2"/>
    <property type="match status" value="1"/>
</dbReference>
<dbReference type="InterPro" id="IPR027417">
    <property type="entry name" value="P-loop_NTPase"/>
</dbReference>
<dbReference type="Gene3D" id="1.10.10.160">
    <property type="match status" value="1"/>
</dbReference>
<comment type="caution">
    <text evidence="15">The sequence shown here is derived from an EMBL/GenBank/DDBJ whole genome shotgun (WGS) entry which is preliminary data.</text>
</comment>
<feature type="region of interest" description="Disordered" evidence="12">
    <location>
        <begin position="534"/>
        <end position="559"/>
    </location>
</feature>
<gene>
    <name evidence="15" type="ORF">HKN21_07925</name>
</gene>
<dbReference type="PROSITE" id="PS51198">
    <property type="entry name" value="UVRD_HELICASE_ATP_BIND"/>
    <property type="match status" value="1"/>
</dbReference>
<name>A0A7Y2E929_UNCEI</name>
<dbReference type="Gene3D" id="1.10.486.10">
    <property type="entry name" value="PCRA, domain 4"/>
    <property type="match status" value="1"/>
</dbReference>
<dbReference type="InterPro" id="IPR000212">
    <property type="entry name" value="DNA_helicase_UvrD/REP"/>
</dbReference>
<evidence type="ECO:0000256" key="2">
    <source>
        <dbReference type="ARBA" id="ARBA00022741"/>
    </source>
</evidence>
<feature type="domain" description="UvrD-like helicase ATP-binding" evidence="13">
    <location>
        <begin position="1"/>
        <end position="172"/>
    </location>
</feature>
<evidence type="ECO:0000256" key="4">
    <source>
        <dbReference type="ARBA" id="ARBA00022806"/>
    </source>
</evidence>
<evidence type="ECO:0000256" key="9">
    <source>
        <dbReference type="ARBA" id="ARBA00034808"/>
    </source>
</evidence>
<dbReference type="InterPro" id="IPR013986">
    <property type="entry name" value="DExx_box_DNA_helicase_dom_sf"/>
</dbReference>
<dbReference type="CDD" id="cd17932">
    <property type="entry name" value="DEXQc_UvrD"/>
    <property type="match status" value="1"/>
</dbReference>
<keyword evidence="6" id="KW-0238">DNA-binding</keyword>
<dbReference type="GO" id="GO:0000725">
    <property type="term" value="P:recombinational repair"/>
    <property type="evidence" value="ECO:0007669"/>
    <property type="project" value="TreeGrafter"/>
</dbReference>
<dbReference type="Pfam" id="PF13361">
    <property type="entry name" value="UvrD_C"/>
    <property type="match status" value="1"/>
</dbReference>
<dbReference type="PANTHER" id="PTHR11070">
    <property type="entry name" value="UVRD / RECB / PCRA DNA HELICASE FAMILY MEMBER"/>
    <property type="match status" value="1"/>
</dbReference>
<accession>A0A7Y2E929</accession>
<evidence type="ECO:0000259" key="14">
    <source>
        <dbReference type="PROSITE" id="PS51217"/>
    </source>
</evidence>
<evidence type="ECO:0000256" key="1">
    <source>
        <dbReference type="ARBA" id="ARBA00009922"/>
    </source>
</evidence>
<protein>
    <recommendedName>
        <fullName evidence="9">DNA 3'-5' helicase</fullName>
        <ecNumber evidence="9">5.6.2.4</ecNumber>
    </recommendedName>
</protein>
<dbReference type="SUPFAM" id="SSF52540">
    <property type="entry name" value="P-loop containing nucleoside triphosphate hydrolases"/>
    <property type="match status" value="1"/>
</dbReference>
<dbReference type="FunFam" id="1.10.486.10:FF:000003">
    <property type="entry name" value="ATP-dependent DNA helicase"/>
    <property type="match status" value="1"/>
</dbReference>
<evidence type="ECO:0000256" key="5">
    <source>
        <dbReference type="ARBA" id="ARBA00022840"/>
    </source>
</evidence>
<dbReference type="InterPro" id="IPR014016">
    <property type="entry name" value="UvrD-like_ATP-bd"/>
</dbReference>
<feature type="domain" description="UvrD-like helicase C-terminal" evidence="14">
    <location>
        <begin position="173"/>
        <end position="447"/>
    </location>
</feature>
<proteinExistence type="inferred from homology"/>
<dbReference type="Proteomes" id="UP000547674">
    <property type="component" value="Unassembled WGS sequence"/>
</dbReference>
<dbReference type="InterPro" id="IPR014017">
    <property type="entry name" value="DNA_helicase_UvrD-like_C"/>
</dbReference>
<dbReference type="EC" id="5.6.2.4" evidence="9"/>
<comment type="caution">
    <text evidence="11">Lacks conserved residue(s) required for the propagation of feature annotation.</text>
</comment>
<evidence type="ECO:0000256" key="10">
    <source>
        <dbReference type="ARBA" id="ARBA00048988"/>
    </source>
</evidence>
<sequence>TDDQQTLVRRILKDLEMADREMTPKSVQNAISSAKNQLITPDMYEELADSYRQQKILRVFREYQTRLRAANALDFDDLIGETIRLFEEHPDIREEFSSRFRYVLVDEYQDTNPAQMKMIQYLASGYENLCVVGDDDQSIYGWRGADVKHILSFEKLYPEAKVIRLEQNYRSTGTILEAANAVVSNNQFRHKKELWTDQGEGDLIRLTICTNEDDEAHRVVGAVTDEVNRQGMALSEVAVLYRTNAQSRALETAFRNAAIPYELVGGVAFYMRKEIKDVLAYLRLLVNPSDDVAFTRVINVPRRGIGGTTVERLATHASREGVSMLESLKTVGGAPEFKEAARKRLLDFARLLEDFKPRTKEPVHEVLRDLVERLGYLDYLDHDDPETAHDRAENIEELVAGASLFVERNEDGDVAAFLNEVALLTNVDRVDETVPKVRLMTVHNAKGLEFDVVCIPGLEEGLLPHVSSMDSDEELEEERRLFYVALTRARKRVHIYAATMRQRWGGGRGSLLSRFAEEVPEGLLHVEQAPGVWRAGGPSKRTERYQEPEYADPGPRRTLGTIIHPTFGRGDVISQDGTGPEARLTVIFKGNIKKKIVARYAQWEESHVDF</sequence>